<sequence>MVASIDRAKGAALRLHSERLAISFGLLNPTPGAPIRILKNLRVCKDCHTISKLISKLYDVEIIVRDRIRFHHFKVGSCKDYW</sequence>
<reference evidence="2" key="1">
    <citation type="submission" date="2014-09" db="EMBL/GenBank/DDBJ databases">
        <authorList>
            <person name="Magalhaes I.L.F."/>
            <person name="Oliveira U."/>
            <person name="Santos F.R."/>
            <person name="Vidigal T.H.D.A."/>
            <person name="Brescovit A.D."/>
            <person name="Santos A.J."/>
        </authorList>
    </citation>
    <scope>NUCLEOTIDE SEQUENCE</scope>
    <source>
        <tissue evidence="2">Shoot tissue taken approximately 20 cm above the soil surface</tissue>
    </source>
</reference>
<dbReference type="Pfam" id="PF14432">
    <property type="entry name" value="DYW_deaminase"/>
    <property type="match status" value="1"/>
</dbReference>
<dbReference type="EMBL" id="GBRH01169944">
    <property type="protein sequence ID" value="JAE27952.1"/>
    <property type="molecule type" value="Transcribed_RNA"/>
</dbReference>
<proteinExistence type="predicted"/>
<organism evidence="2">
    <name type="scientific">Arundo donax</name>
    <name type="common">Giant reed</name>
    <name type="synonym">Donax arundinaceus</name>
    <dbReference type="NCBI Taxonomy" id="35708"/>
    <lineage>
        <taxon>Eukaryota</taxon>
        <taxon>Viridiplantae</taxon>
        <taxon>Streptophyta</taxon>
        <taxon>Embryophyta</taxon>
        <taxon>Tracheophyta</taxon>
        <taxon>Spermatophyta</taxon>
        <taxon>Magnoliopsida</taxon>
        <taxon>Liliopsida</taxon>
        <taxon>Poales</taxon>
        <taxon>Poaceae</taxon>
        <taxon>PACMAD clade</taxon>
        <taxon>Arundinoideae</taxon>
        <taxon>Arundineae</taxon>
        <taxon>Arundo</taxon>
    </lineage>
</organism>
<dbReference type="InterPro" id="IPR032867">
    <property type="entry name" value="DYW_dom"/>
</dbReference>
<evidence type="ECO:0000313" key="2">
    <source>
        <dbReference type="EMBL" id="JAE27952.1"/>
    </source>
</evidence>
<dbReference type="AlphaFoldDB" id="A0A0A9GTT1"/>
<name>A0A0A9GTT1_ARUDO</name>
<feature type="domain" description="DYW" evidence="1">
    <location>
        <begin position="8"/>
        <end position="82"/>
    </location>
</feature>
<protein>
    <recommendedName>
        <fullName evidence="1">DYW domain-containing protein</fullName>
    </recommendedName>
</protein>
<reference evidence="2" key="2">
    <citation type="journal article" date="2015" name="Data Brief">
        <title>Shoot transcriptome of the giant reed, Arundo donax.</title>
        <authorList>
            <person name="Barrero R.A."/>
            <person name="Guerrero F.D."/>
            <person name="Moolhuijzen P."/>
            <person name="Goolsby J.A."/>
            <person name="Tidwell J."/>
            <person name="Bellgard S.E."/>
            <person name="Bellgard M.I."/>
        </authorList>
    </citation>
    <scope>NUCLEOTIDE SEQUENCE</scope>
    <source>
        <tissue evidence="2">Shoot tissue taken approximately 20 cm above the soil surface</tissue>
    </source>
</reference>
<accession>A0A0A9GTT1</accession>
<evidence type="ECO:0000259" key="1">
    <source>
        <dbReference type="Pfam" id="PF14432"/>
    </source>
</evidence>
<dbReference type="GO" id="GO:0008270">
    <property type="term" value="F:zinc ion binding"/>
    <property type="evidence" value="ECO:0007669"/>
    <property type="project" value="InterPro"/>
</dbReference>